<comment type="function">
    <text evidence="1">Needed for flagellar regrowth and assembly.</text>
</comment>
<evidence type="ECO:0000256" key="2">
    <source>
        <dbReference type="ARBA" id="ARBA00006602"/>
    </source>
</evidence>
<evidence type="ECO:0000313" key="10">
    <source>
        <dbReference type="Proteomes" id="UP000188246"/>
    </source>
</evidence>
<evidence type="ECO:0000256" key="6">
    <source>
        <dbReference type="ARBA" id="ARBA00023225"/>
    </source>
</evidence>
<evidence type="ECO:0000259" key="8">
    <source>
        <dbReference type="Pfam" id="PF02108"/>
    </source>
</evidence>
<evidence type="ECO:0000256" key="3">
    <source>
        <dbReference type="ARBA" id="ARBA00022448"/>
    </source>
</evidence>
<keyword evidence="10" id="KW-1185">Reference proteome</keyword>
<gene>
    <name evidence="9" type="ORF">BW732_10365</name>
</gene>
<dbReference type="Pfam" id="PF02108">
    <property type="entry name" value="FliH"/>
    <property type="match status" value="1"/>
</dbReference>
<comment type="similarity">
    <text evidence="2">Belongs to the FliH family.</text>
</comment>
<dbReference type="GO" id="GO:0015031">
    <property type="term" value="P:protein transport"/>
    <property type="evidence" value="ECO:0007669"/>
    <property type="project" value="UniProtKB-KW"/>
</dbReference>
<evidence type="ECO:0000313" key="9">
    <source>
        <dbReference type="EMBL" id="AQP54565.1"/>
    </source>
</evidence>
<proteinExistence type="inferred from homology"/>
<name>A0A1Q2D8D5_9ENTE</name>
<dbReference type="Proteomes" id="UP000188246">
    <property type="component" value="Chromosome"/>
</dbReference>
<dbReference type="PANTHER" id="PTHR34982:SF1">
    <property type="entry name" value="FLAGELLAR ASSEMBLY PROTEIN FLIH"/>
    <property type="match status" value="1"/>
</dbReference>
<accession>A0A1Q2D8D5</accession>
<dbReference type="InterPro" id="IPR018035">
    <property type="entry name" value="Flagellar_FliH/T3SS_HrpE"/>
</dbReference>
<dbReference type="RefSeq" id="WP_161485560.1">
    <property type="nucleotide sequence ID" value="NZ_CP019609.1"/>
</dbReference>
<dbReference type="STRING" id="633807.BW732_10365"/>
<feature type="domain" description="Flagellar assembly protein FliH/Type III secretion system HrpE" evidence="8">
    <location>
        <begin position="147"/>
        <end position="273"/>
    </location>
</feature>
<dbReference type="GO" id="GO:0005829">
    <property type="term" value="C:cytosol"/>
    <property type="evidence" value="ECO:0007669"/>
    <property type="project" value="TreeGrafter"/>
</dbReference>
<evidence type="ECO:0000256" key="5">
    <source>
        <dbReference type="ARBA" id="ARBA00022927"/>
    </source>
</evidence>
<keyword evidence="4" id="KW-1005">Bacterial flagellum biogenesis</keyword>
<dbReference type="GO" id="GO:0044781">
    <property type="term" value="P:bacterial-type flagellum organization"/>
    <property type="evidence" value="ECO:0007669"/>
    <property type="project" value="UniProtKB-KW"/>
</dbReference>
<evidence type="ECO:0000256" key="7">
    <source>
        <dbReference type="SAM" id="Coils"/>
    </source>
</evidence>
<protein>
    <recommendedName>
        <fullName evidence="8">Flagellar assembly protein FliH/Type III secretion system HrpE domain-containing protein</fullName>
    </recommendedName>
</protein>
<evidence type="ECO:0000256" key="1">
    <source>
        <dbReference type="ARBA" id="ARBA00003041"/>
    </source>
</evidence>
<dbReference type="EMBL" id="CP019609">
    <property type="protein sequence ID" value="AQP54565.1"/>
    <property type="molecule type" value="Genomic_DNA"/>
</dbReference>
<feature type="coiled-coil region" evidence="7">
    <location>
        <begin position="57"/>
        <end position="114"/>
    </location>
</feature>
<dbReference type="PANTHER" id="PTHR34982">
    <property type="entry name" value="YOP PROTEINS TRANSLOCATION PROTEIN L"/>
    <property type="match status" value="1"/>
</dbReference>
<keyword evidence="7" id="KW-0175">Coiled coil</keyword>
<evidence type="ECO:0000256" key="4">
    <source>
        <dbReference type="ARBA" id="ARBA00022795"/>
    </source>
</evidence>
<sequence>MQSSRKLIKPDDVTSSDIKIRKIETIMPQKKASVMSDDCLNGHQSSARLKQYEHDFFKDREKMLEELQIERQNLQQLFQKELEKEKTQFRQKLAEERSRILTNVQQEIEDLKQSAEQKGFEKGEAAGFKHGQALGFQQGKDESQVLVDEAHKLHLQVEKEIFSYQQDKKGELVDLACQMAETVINKELALSEKQIYTLLEPFLKQLEKKDNFVTVFVSKEMYQVTLQALEELKTESNDFSYSVIADSTLERYDCLIETDFDVLNLTISDQLNRMKADLLAEGVD</sequence>
<dbReference type="AlphaFoldDB" id="A0A1Q2D8D5"/>
<reference evidence="9 10" key="1">
    <citation type="journal article" date="2010" name="Int. J. Syst. Evol. Microbiol.">
        <title>Vagococcus penaei sp. nov., isolated from spoilage microbiota of cooked shrimp (Penaeus vannamei).</title>
        <authorList>
            <person name="Jaffres E."/>
            <person name="Prevost H."/>
            <person name="Rossero A."/>
            <person name="Joffraud J.J."/>
            <person name="Dousset X."/>
        </authorList>
    </citation>
    <scope>NUCLEOTIDE SEQUENCE [LARGE SCALE GENOMIC DNA]</scope>
    <source>
        <strain evidence="9 10">CD276</strain>
    </source>
</reference>
<keyword evidence="5" id="KW-0653">Protein transport</keyword>
<keyword evidence="3" id="KW-0813">Transport</keyword>
<dbReference type="KEGG" id="vpi:BW732_10365"/>
<organism evidence="9 10">
    <name type="scientific">Vagococcus penaei</name>
    <dbReference type="NCBI Taxonomy" id="633807"/>
    <lineage>
        <taxon>Bacteria</taxon>
        <taxon>Bacillati</taxon>
        <taxon>Bacillota</taxon>
        <taxon>Bacilli</taxon>
        <taxon>Lactobacillales</taxon>
        <taxon>Enterococcaceae</taxon>
        <taxon>Vagococcus</taxon>
    </lineage>
</organism>
<keyword evidence="6" id="KW-1006">Bacterial flagellum protein export</keyword>
<dbReference type="InterPro" id="IPR051472">
    <property type="entry name" value="T3SS_Stator/FliH"/>
</dbReference>